<dbReference type="Proteomes" id="UP001432251">
    <property type="component" value="Chromosome"/>
</dbReference>
<sequence>MGAGAGAGAGAGTGAVRYGGCAVDVPWAGVVAGCWTGGASAHGPGSPYGGVL</sequence>
<name>A0ACD5AHQ6_9ACTN</name>
<protein>
    <submittedName>
        <fullName evidence="1">Uncharacterized protein</fullName>
    </submittedName>
</protein>
<gene>
    <name evidence="1" type="ORF">V2W30_25900</name>
</gene>
<proteinExistence type="predicted"/>
<evidence type="ECO:0000313" key="2">
    <source>
        <dbReference type="Proteomes" id="UP001432251"/>
    </source>
</evidence>
<evidence type="ECO:0000313" key="1">
    <source>
        <dbReference type="EMBL" id="WWQ66424.1"/>
    </source>
</evidence>
<organism evidence="1 2">
    <name type="scientific">Streptomyces citrinus</name>
    <dbReference type="NCBI Taxonomy" id="3118173"/>
    <lineage>
        <taxon>Bacteria</taxon>
        <taxon>Bacillati</taxon>
        <taxon>Actinomycetota</taxon>
        <taxon>Actinomycetes</taxon>
        <taxon>Kitasatosporales</taxon>
        <taxon>Streptomycetaceae</taxon>
        <taxon>Streptomyces</taxon>
    </lineage>
</organism>
<keyword evidence="2" id="KW-1185">Reference proteome</keyword>
<dbReference type="EMBL" id="CP146022">
    <property type="protein sequence ID" value="WWQ66424.1"/>
    <property type="molecule type" value="Genomic_DNA"/>
</dbReference>
<reference evidence="1" key="1">
    <citation type="journal article" date="2025" name="Int. J. Syst. Evol. Microbiol.">
        <title>Streptomyces citrinus sp. nov., with yellow diffusible pigment.</title>
        <authorList>
            <person name="He Y."/>
            <person name="Yang E."/>
            <person name="Xu J."/>
            <person name="Sun Y."/>
            <person name="Sun L."/>
        </authorList>
    </citation>
    <scope>NUCLEOTIDE SEQUENCE</scope>
    <source>
        <strain evidence="1">Q6</strain>
    </source>
</reference>
<accession>A0ACD5AHQ6</accession>